<reference evidence="2" key="2">
    <citation type="submission" date="2020-11" db="EMBL/GenBank/DDBJ databases">
        <authorList>
            <person name="McCartney M.A."/>
            <person name="Auch B."/>
            <person name="Kono T."/>
            <person name="Mallez S."/>
            <person name="Becker A."/>
            <person name="Gohl D.M."/>
            <person name="Silverstein K.A.T."/>
            <person name="Koren S."/>
            <person name="Bechman K.B."/>
            <person name="Herman A."/>
            <person name="Abrahante J.E."/>
            <person name="Garbe J."/>
        </authorList>
    </citation>
    <scope>NUCLEOTIDE SEQUENCE</scope>
    <source>
        <strain evidence="2">Duluth1</strain>
        <tissue evidence="2">Whole animal</tissue>
    </source>
</reference>
<sequence>MGVGGRGGLHHLHGEKESRLPPSTWRESRVTPSTLGIEESCTFYRGERRFAPCTLGRGTPSTGKESRVTPSTLGIEDCCTNFGGRGELHYLRGGGGDCIMYNVKGRAAPSPGEGTGATRGERRGLHHIQR</sequence>
<protein>
    <submittedName>
        <fullName evidence="2">Uncharacterized protein</fullName>
    </submittedName>
</protein>
<dbReference type="Proteomes" id="UP000828390">
    <property type="component" value="Unassembled WGS sequence"/>
</dbReference>
<evidence type="ECO:0000313" key="3">
    <source>
        <dbReference type="Proteomes" id="UP000828390"/>
    </source>
</evidence>
<keyword evidence="3" id="KW-1185">Reference proteome</keyword>
<name>A0A9D4H1I2_DREPO</name>
<evidence type="ECO:0000256" key="1">
    <source>
        <dbReference type="SAM" id="MobiDB-lite"/>
    </source>
</evidence>
<evidence type="ECO:0000313" key="2">
    <source>
        <dbReference type="EMBL" id="KAH3825703.1"/>
    </source>
</evidence>
<feature type="region of interest" description="Disordered" evidence="1">
    <location>
        <begin position="107"/>
        <end position="130"/>
    </location>
</feature>
<reference evidence="2" key="1">
    <citation type="journal article" date="2019" name="bioRxiv">
        <title>The Genome of the Zebra Mussel, Dreissena polymorpha: A Resource for Invasive Species Research.</title>
        <authorList>
            <person name="McCartney M.A."/>
            <person name="Auch B."/>
            <person name="Kono T."/>
            <person name="Mallez S."/>
            <person name="Zhang Y."/>
            <person name="Obille A."/>
            <person name="Becker A."/>
            <person name="Abrahante J.E."/>
            <person name="Garbe J."/>
            <person name="Badalamenti J.P."/>
            <person name="Herman A."/>
            <person name="Mangelson H."/>
            <person name="Liachko I."/>
            <person name="Sullivan S."/>
            <person name="Sone E.D."/>
            <person name="Koren S."/>
            <person name="Silverstein K.A.T."/>
            <person name="Beckman K.B."/>
            <person name="Gohl D.M."/>
        </authorList>
    </citation>
    <scope>NUCLEOTIDE SEQUENCE</scope>
    <source>
        <strain evidence="2">Duluth1</strain>
        <tissue evidence="2">Whole animal</tissue>
    </source>
</reference>
<dbReference type="EMBL" id="JAIWYP010000005">
    <property type="protein sequence ID" value="KAH3825703.1"/>
    <property type="molecule type" value="Genomic_DNA"/>
</dbReference>
<gene>
    <name evidence="2" type="ORF">DPMN_127584</name>
</gene>
<feature type="region of interest" description="Disordered" evidence="1">
    <location>
        <begin position="1"/>
        <end position="32"/>
    </location>
</feature>
<organism evidence="2 3">
    <name type="scientific">Dreissena polymorpha</name>
    <name type="common">Zebra mussel</name>
    <name type="synonym">Mytilus polymorpha</name>
    <dbReference type="NCBI Taxonomy" id="45954"/>
    <lineage>
        <taxon>Eukaryota</taxon>
        <taxon>Metazoa</taxon>
        <taxon>Spiralia</taxon>
        <taxon>Lophotrochozoa</taxon>
        <taxon>Mollusca</taxon>
        <taxon>Bivalvia</taxon>
        <taxon>Autobranchia</taxon>
        <taxon>Heteroconchia</taxon>
        <taxon>Euheterodonta</taxon>
        <taxon>Imparidentia</taxon>
        <taxon>Neoheterodontei</taxon>
        <taxon>Myida</taxon>
        <taxon>Dreissenoidea</taxon>
        <taxon>Dreissenidae</taxon>
        <taxon>Dreissena</taxon>
    </lineage>
</organism>
<proteinExistence type="predicted"/>
<accession>A0A9D4H1I2</accession>
<comment type="caution">
    <text evidence="2">The sequence shown here is derived from an EMBL/GenBank/DDBJ whole genome shotgun (WGS) entry which is preliminary data.</text>
</comment>
<dbReference type="AlphaFoldDB" id="A0A9D4H1I2"/>